<evidence type="ECO:0000259" key="9">
    <source>
        <dbReference type="Pfam" id="PF10629"/>
    </source>
</evidence>
<evidence type="ECO:0000256" key="3">
    <source>
        <dbReference type="ARBA" id="ARBA00023212"/>
    </source>
</evidence>
<dbReference type="PANTHER" id="PTHR22146">
    <property type="entry name" value="CAT EYE SYNDROME CRITICAL REGION PROTEIN 6"/>
    <property type="match status" value="1"/>
</dbReference>
<dbReference type="GO" id="GO:0015630">
    <property type="term" value="C:microtubule cytoskeleton"/>
    <property type="evidence" value="ECO:0007669"/>
    <property type="project" value="UniProtKB-ARBA"/>
</dbReference>
<sequence length="288" mass="32691">YAGYCPQLKYHHGQTYGKLTAQLLSSPEASLSRRLVLQTARAALPDADSEQQQQQEEEETCRSRRGFVPKSQNYFSRSYAETCRRALSEFERERRKRLHVAALAAPSPVENKAAPELKSTRHHAPLTSISREPTAYRSLNQWKPLGSPYLMEDSNPNKNSPPFGHAPRVLFELAEPDLLQLYNCEKMLTGFTGYVPKSRFLIGMGYPVTTNKALIQFNSERRRHISNTQLPGKDEAVLPPLVNIYSSDQGLLPSYTGHVPGYKFRYGQTFGQLTQNSLDVRRQTEDNE</sequence>
<evidence type="ECO:0000256" key="6">
    <source>
        <dbReference type="ARBA" id="ARBA00035661"/>
    </source>
</evidence>
<dbReference type="GO" id="GO:0005930">
    <property type="term" value="C:axoneme"/>
    <property type="evidence" value="ECO:0007669"/>
    <property type="project" value="UniProtKB-SubCell"/>
</dbReference>
<dbReference type="Proteomes" id="UP000034805">
    <property type="component" value="Unassembled WGS sequence"/>
</dbReference>
<evidence type="ECO:0000256" key="2">
    <source>
        <dbReference type="ARBA" id="ARBA00022490"/>
    </source>
</evidence>
<dbReference type="AlphaFoldDB" id="A0A0P7WDZ3"/>
<feature type="domain" description="Ciliary microtubule inner protein 2A-C-like" evidence="9">
    <location>
        <begin position="250"/>
        <end position="282"/>
    </location>
</feature>
<dbReference type="Pfam" id="PF10629">
    <property type="entry name" value="CMI2B-like"/>
    <property type="match status" value="2"/>
</dbReference>
<evidence type="ECO:0000256" key="5">
    <source>
        <dbReference type="ARBA" id="ARBA00035003"/>
    </source>
</evidence>
<feature type="domain" description="Ciliary microtubule inner protein 2A-C-like" evidence="9">
    <location>
        <begin position="1"/>
        <end position="26"/>
    </location>
</feature>
<dbReference type="InterPro" id="IPR018902">
    <property type="entry name" value="CMI2A-C-like_dom"/>
</dbReference>
<keyword evidence="3" id="KW-0206">Cytoskeleton</keyword>
<evidence type="ECO:0000256" key="8">
    <source>
        <dbReference type="SAM" id="MobiDB-lite"/>
    </source>
</evidence>
<dbReference type="EMBL" id="JARO02012064">
    <property type="protein sequence ID" value="KPP59487.1"/>
    <property type="molecule type" value="Genomic_DNA"/>
</dbReference>
<comment type="caution">
    <text evidence="10">The sequence shown here is derived from an EMBL/GenBank/DDBJ whole genome shotgun (WGS) entry which is preliminary data.</text>
</comment>
<comment type="subcellular location">
    <subcellularLocation>
        <location evidence="1">Cytoplasm</location>
        <location evidence="1">Cytoskeleton</location>
        <location evidence="1">Cilium axoneme</location>
    </subcellularLocation>
</comment>
<feature type="non-terminal residue" evidence="10">
    <location>
        <position position="1"/>
    </location>
</feature>
<accession>A0A0P7WDZ3</accession>
<evidence type="ECO:0000256" key="7">
    <source>
        <dbReference type="ARBA" id="ARBA00041163"/>
    </source>
</evidence>
<organism evidence="10 11">
    <name type="scientific">Scleropages formosus</name>
    <name type="common">Asian bonytongue</name>
    <name type="synonym">Osteoglossum formosum</name>
    <dbReference type="NCBI Taxonomy" id="113540"/>
    <lineage>
        <taxon>Eukaryota</taxon>
        <taxon>Metazoa</taxon>
        <taxon>Chordata</taxon>
        <taxon>Craniata</taxon>
        <taxon>Vertebrata</taxon>
        <taxon>Euteleostomi</taxon>
        <taxon>Actinopterygii</taxon>
        <taxon>Neopterygii</taxon>
        <taxon>Teleostei</taxon>
        <taxon>Osteoglossocephala</taxon>
        <taxon>Osteoglossomorpha</taxon>
        <taxon>Osteoglossiformes</taxon>
        <taxon>Osteoglossidae</taxon>
        <taxon>Scleropages</taxon>
    </lineage>
</organism>
<reference evidence="10 11" key="1">
    <citation type="submission" date="2015-08" db="EMBL/GenBank/DDBJ databases">
        <title>The genome of the Asian arowana (Scleropages formosus).</title>
        <authorList>
            <person name="Tan M.H."/>
            <person name="Gan H.M."/>
            <person name="Croft L.J."/>
            <person name="Austin C.M."/>
        </authorList>
    </citation>
    <scope>NUCLEOTIDE SEQUENCE [LARGE SCALE GENOMIC DNA]</scope>
    <source>
        <strain evidence="10">Aro1</strain>
    </source>
</reference>
<keyword evidence="4" id="KW-0966">Cell projection</keyword>
<feature type="region of interest" description="Disordered" evidence="8">
    <location>
        <begin position="44"/>
        <end position="65"/>
    </location>
</feature>
<name>A0A0P7WDZ3_SCLFO</name>
<comment type="similarity">
    <text evidence="6">Belongs to the CIMIP2 family.</text>
</comment>
<comment type="function">
    <text evidence="5">Microtubule inner protein (MIP) part of the dynein-decorated doublet microtubules (DMTs) in cilia axoneme, which is required for motile cilia beating.</text>
</comment>
<gene>
    <name evidence="10" type="ORF">Z043_122591</name>
</gene>
<evidence type="ECO:0000313" key="11">
    <source>
        <dbReference type="Proteomes" id="UP000034805"/>
    </source>
</evidence>
<protein>
    <recommendedName>
        <fullName evidence="7">Ciliary microtubule inner protein 2B</fullName>
    </recommendedName>
</protein>
<dbReference type="PANTHER" id="PTHR22146:SF8">
    <property type="entry name" value="PROTEIN FAM166B"/>
    <property type="match status" value="1"/>
</dbReference>
<proteinExistence type="inferred from homology"/>
<evidence type="ECO:0000256" key="4">
    <source>
        <dbReference type="ARBA" id="ARBA00023273"/>
    </source>
</evidence>
<evidence type="ECO:0000256" key="1">
    <source>
        <dbReference type="ARBA" id="ARBA00004430"/>
    </source>
</evidence>
<dbReference type="STRING" id="113540.ENSSFOP00015019399"/>
<keyword evidence="2" id="KW-0963">Cytoplasm</keyword>
<evidence type="ECO:0000313" key="10">
    <source>
        <dbReference type="EMBL" id="KPP59487.1"/>
    </source>
</evidence>